<dbReference type="STRING" id="686796.SAMN04488104_10154"/>
<dbReference type="EMBL" id="FNAC01000015">
    <property type="protein sequence ID" value="SDD10565.1"/>
    <property type="molecule type" value="Genomic_DNA"/>
</dbReference>
<gene>
    <name evidence="2" type="ORF">SAMN04488104_10154</name>
</gene>
<proteinExistence type="predicted"/>
<dbReference type="InterPro" id="IPR023210">
    <property type="entry name" value="NADP_OxRdtase_dom"/>
</dbReference>
<organism evidence="2 3">
    <name type="scientific">Algoriphagus faecimaris</name>
    <dbReference type="NCBI Taxonomy" id="686796"/>
    <lineage>
        <taxon>Bacteria</taxon>
        <taxon>Pseudomonadati</taxon>
        <taxon>Bacteroidota</taxon>
        <taxon>Cytophagia</taxon>
        <taxon>Cytophagales</taxon>
        <taxon>Cyclobacteriaceae</taxon>
        <taxon>Algoriphagus</taxon>
    </lineage>
</organism>
<dbReference type="SUPFAM" id="SSF51430">
    <property type="entry name" value="NAD(P)-linked oxidoreductase"/>
    <property type="match status" value="1"/>
</dbReference>
<evidence type="ECO:0000313" key="3">
    <source>
        <dbReference type="Proteomes" id="UP000199060"/>
    </source>
</evidence>
<dbReference type="Pfam" id="PF00248">
    <property type="entry name" value="Aldo_ket_red"/>
    <property type="match status" value="1"/>
</dbReference>
<keyword evidence="3" id="KW-1185">Reference proteome</keyword>
<dbReference type="InterPro" id="IPR053135">
    <property type="entry name" value="AKR2_Oxidoreductase"/>
</dbReference>
<dbReference type="Proteomes" id="UP000199060">
    <property type="component" value="Unassembled WGS sequence"/>
</dbReference>
<dbReference type="GO" id="GO:0016491">
    <property type="term" value="F:oxidoreductase activity"/>
    <property type="evidence" value="ECO:0007669"/>
    <property type="project" value="InterPro"/>
</dbReference>
<dbReference type="PANTHER" id="PTHR43312">
    <property type="entry name" value="D-THREO-ALDOSE 1-DEHYDROGENASE"/>
    <property type="match status" value="1"/>
</dbReference>
<feature type="domain" description="NADP-dependent oxidoreductase" evidence="1">
    <location>
        <begin position="16"/>
        <end position="269"/>
    </location>
</feature>
<dbReference type="OrthoDB" id="9773828at2"/>
<dbReference type="InterPro" id="IPR036812">
    <property type="entry name" value="NAD(P)_OxRdtase_dom_sf"/>
</dbReference>
<accession>A0A1G6S303</accession>
<dbReference type="Gene3D" id="3.20.20.100">
    <property type="entry name" value="NADP-dependent oxidoreductase domain"/>
    <property type="match status" value="1"/>
</dbReference>
<dbReference type="AlphaFoldDB" id="A0A1G6S303"/>
<sequence length="296" mass="33277">MNTRKIGDCKLEISEVGLGCMSLPVQKNKGKAIIHAALDGGINFLDTADLYQNGENEKIVGESIKDRRDQVIVTTKVGNQLHPDGKSWSWNPKKEYLLEAVENSLKRLQVDYIDLCQLHGGTIEDPWEETLEAFELLKSQGKIREFGISSIRPNVIRKVMGMNPPATVMMQYSPLDRRPEETVFPALEGSDTRVLVRGAFAKGLLVDKQAMEYMNYSASQIQKFQKVIGDTQMMPESVLIKFGLSQAAVASLVIGASSITQVNKIRRGWEQSQKIEIDLIKSLRRILPVNHYHSHR</sequence>
<evidence type="ECO:0000259" key="1">
    <source>
        <dbReference type="Pfam" id="PF00248"/>
    </source>
</evidence>
<dbReference type="RefSeq" id="WP_087939113.1">
    <property type="nucleotide sequence ID" value="NZ_FNAC01000015.1"/>
</dbReference>
<name>A0A1G6S303_9BACT</name>
<protein>
    <submittedName>
        <fullName evidence="2">Predicted oxidoreductase</fullName>
    </submittedName>
</protein>
<evidence type="ECO:0000313" key="2">
    <source>
        <dbReference type="EMBL" id="SDD10565.1"/>
    </source>
</evidence>
<dbReference type="CDD" id="cd19086">
    <property type="entry name" value="AKR_AKR11C1"/>
    <property type="match status" value="1"/>
</dbReference>
<dbReference type="InterPro" id="IPR020471">
    <property type="entry name" value="AKR"/>
</dbReference>
<dbReference type="PANTHER" id="PTHR43312:SF1">
    <property type="entry name" value="NADP-DEPENDENT OXIDOREDUCTASE DOMAIN-CONTAINING PROTEIN"/>
    <property type="match status" value="1"/>
</dbReference>
<dbReference type="PRINTS" id="PR00069">
    <property type="entry name" value="ALDKETRDTASE"/>
</dbReference>
<reference evidence="3" key="1">
    <citation type="submission" date="2016-10" db="EMBL/GenBank/DDBJ databases">
        <authorList>
            <person name="Varghese N."/>
            <person name="Submissions S."/>
        </authorList>
    </citation>
    <scope>NUCLEOTIDE SEQUENCE [LARGE SCALE GENOMIC DNA]</scope>
    <source>
        <strain evidence="3">DSM 23095</strain>
    </source>
</reference>